<protein>
    <submittedName>
        <fullName evidence="3">Methyltransferase domain-containing protein</fullName>
    </submittedName>
</protein>
<dbReference type="Pfam" id="PF13649">
    <property type="entry name" value="Methyltransf_25"/>
    <property type="match status" value="1"/>
</dbReference>
<keyword evidence="3" id="KW-0489">Methyltransferase</keyword>
<feature type="domain" description="Methyltransferase" evidence="2">
    <location>
        <begin position="79"/>
        <end position="176"/>
    </location>
</feature>
<comment type="caution">
    <text evidence="3">The sequence shown here is derived from an EMBL/GenBank/DDBJ whole genome shotgun (WGS) entry which is preliminary data.</text>
</comment>
<dbReference type="EMBL" id="JAPHEH010000001">
    <property type="protein sequence ID" value="MDG4476800.1"/>
    <property type="molecule type" value="Genomic_DNA"/>
</dbReference>
<evidence type="ECO:0000259" key="2">
    <source>
        <dbReference type="Pfam" id="PF13649"/>
    </source>
</evidence>
<dbReference type="GO" id="GO:0032259">
    <property type="term" value="P:methylation"/>
    <property type="evidence" value="ECO:0007669"/>
    <property type="project" value="UniProtKB-KW"/>
</dbReference>
<dbReference type="CDD" id="cd02440">
    <property type="entry name" value="AdoMet_MTases"/>
    <property type="match status" value="1"/>
</dbReference>
<dbReference type="InterPro" id="IPR029063">
    <property type="entry name" value="SAM-dependent_MTases_sf"/>
</dbReference>
<dbReference type="GO" id="GO:0008168">
    <property type="term" value="F:methyltransferase activity"/>
    <property type="evidence" value="ECO:0007669"/>
    <property type="project" value="UniProtKB-KW"/>
</dbReference>
<dbReference type="Gene3D" id="3.40.50.150">
    <property type="entry name" value="Vaccinia Virus protein VP39"/>
    <property type="match status" value="1"/>
</dbReference>
<name>A0A9X4MIZ6_9BACT</name>
<accession>A0A9X4MIZ6</accession>
<keyword evidence="4" id="KW-1185">Reference proteome</keyword>
<evidence type="ECO:0000256" key="1">
    <source>
        <dbReference type="ARBA" id="ARBA00022679"/>
    </source>
</evidence>
<reference evidence="3" key="1">
    <citation type="journal article" date="2022" name="bioRxiv">
        <title>Thiovibrio frasassiensisgen. nov., sp. nov., an autotrophic, elemental sulfur disproportionating bacterium isolated from sulfidic karst sediment, and proposal of Thiovibrionaceae fam. nov.</title>
        <authorList>
            <person name="Aronson H."/>
            <person name="Thomas C."/>
            <person name="Bhattacharyya M."/>
            <person name="Eckstein S."/>
            <person name="Jensen S."/>
            <person name="Barco R."/>
            <person name="Macalady J."/>
            <person name="Amend J."/>
        </authorList>
    </citation>
    <scope>NUCLEOTIDE SEQUENCE</scope>
    <source>
        <strain evidence="3">RS19-109</strain>
    </source>
</reference>
<evidence type="ECO:0000313" key="3">
    <source>
        <dbReference type="EMBL" id="MDG4476800.1"/>
    </source>
</evidence>
<organism evidence="3 4">
    <name type="scientific">Thiovibrio frasassiensis</name>
    <dbReference type="NCBI Taxonomy" id="2984131"/>
    <lineage>
        <taxon>Bacteria</taxon>
        <taxon>Pseudomonadati</taxon>
        <taxon>Thermodesulfobacteriota</taxon>
        <taxon>Desulfobulbia</taxon>
        <taxon>Desulfobulbales</taxon>
        <taxon>Thiovibrionaceae</taxon>
        <taxon>Thiovibrio</taxon>
    </lineage>
</organism>
<dbReference type="RefSeq" id="WP_307633765.1">
    <property type="nucleotide sequence ID" value="NZ_JAPHEH010000001.1"/>
</dbReference>
<dbReference type="InterPro" id="IPR041698">
    <property type="entry name" value="Methyltransf_25"/>
</dbReference>
<dbReference type="Proteomes" id="UP001154240">
    <property type="component" value="Unassembled WGS sequence"/>
</dbReference>
<proteinExistence type="predicted"/>
<reference evidence="3" key="2">
    <citation type="submission" date="2022-10" db="EMBL/GenBank/DDBJ databases">
        <authorList>
            <person name="Aronson H.S."/>
        </authorList>
    </citation>
    <scope>NUCLEOTIDE SEQUENCE</scope>
    <source>
        <strain evidence="3">RS19-109</strain>
    </source>
</reference>
<dbReference type="SUPFAM" id="SSF53335">
    <property type="entry name" value="S-adenosyl-L-methionine-dependent methyltransferases"/>
    <property type="match status" value="1"/>
</dbReference>
<sequence>MHNQWVEFDGQTCGLPRLTQKVRHHMTQPSEQFDVTSHFDESLAAKYDRRIRLFCQNYDALHQMIVPWLQGLPEGSTFLAAGAGTGAEIVTLGKCFPSWRFVAVDASPDMLNACRHRAAEAGMANRVTFFNGRLQEYQSPAPFDAASSVFVAHFIKGREEKLAYFRSIAASLKPGGLLVLADLFGDKSSPAFSRLLHTWLLSYASHGISAEELAQDRAHIERDVDFIPENELIALLSAAGFASPLRFYQTYLFGGWVTTKKF</sequence>
<gene>
    <name evidence="3" type="ORF">OLX77_11605</name>
</gene>
<dbReference type="AlphaFoldDB" id="A0A9X4MIZ6"/>
<evidence type="ECO:0000313" key="4">
    <source>
        <dbReference type="Proteomes" id="UP001154240"/>
    </source>
</evidence>
<keyword evidence="1" id="KW-0808">Transferase</keyword>
<dbReference type="PANTHER" id="PTHR43861">
    <property type="entry name" value="TRANS-ACONITATE 2-METHYLTRANSFERASE-RELATED"/>
    <property type="match status" value="1"/>
</dbReference>